<evidence type="ECO:0000256" key="1">
    <source>
        <dbReference type="SAM" id="Phobius"/>
    </source>
</evidence>
<sequence length="172" mass="19465">MPFIVTCPTCHQALTVHEMTAGQAVGCPHCRQPLTVPAPVTKAPDPPELEFSTGPVTKRYSTRSKYHRNDTGSGVKLLFICAAVAVAVSLVVGAAWYFARPNPEIARVEAEYSEVCDELDRMKKAGVPEHSEQYNRVFRRWIDLQIQFNNKYGRTPRHLKYEDRDYSTTPIR</sequence>
<dbReference type="Proteomes" id="UP000676565">
    <property type="component" value="Unassembled WGS sequence"/>
</dbReference>
<evidence type="ECO:0000313" key="2">
    <source>
        <dbReference type="EMBL" id="MBP3957727.1"/>
    </source>
</evidence>
<organism evidence="2 3">
    <name type="scientific">Gemmata palustris</name>
    <dbReference type="NCBI Taxonomy" id="2822762"/>
    <lineage>
        <taxon>Bacteria</taxon>
        <taxon>Pseudomonadati</taxon>
        <taxon>Planctomycetota</taxon>
        <taxon>Planctomycetia</taxon>
        <taxon>Gemmatales</taxon>
        <taxon>Gemmataceae</taxon>
        <taxon>Gemmata</taxon>
    </lineage>
</organism>
<evidence type="ECO:0000313" key="3">
    <source>
        <dbReference type="Proteomes" id="UP000676565"/>
    </source>
</evidence>
<gene>
    <name evidence="2" type="ORF">J8F10_20950</name>
</gene>
<comment type="caution">
    <text evidence="2">The sequence shown here is derived from an EMBL/GenBank/DDBJ whole genome shotgun (WGS) entry which is preliminary data.</text>
</comment>
<dbReference type="Gene3D" id="2.20.28.160">
    <property type="match status" value="1"/>
</dbReference>
<keyword evidence="1" id="KW-0812">Transmembrane</keyword>
<accession>A0ABS5BVH5</accession>
<feature type="transmembrane region" description="Helical" evidence="1">
    <location>
        <begin position="77"/>
        <end position="99"/>
    </location>
</feature>
<protein>
    <recommendedName>
        <fullName evidence="4">Zinc ribbon domain-containing protein</fullName>
    </recommendedName>
</protein>
<dbReference type="RefSeq" id="WP_210657059.1">
    <property type="nucleotide sequence ID" value="NZ_JAGKQQ010000001.1"/>
</dbReference>
<name>A0ABS5BVH5_9BACT</name>
<keyword evidence="3" id="KW-1185">Reference proteome</keyword>
<dbReference type="EMBL" id="JAGKQQ010000001">
    <property type="protein sequence ID" value="MBP3957727.1"/>
    <property type="molecule type" value="Genomic_DNA"/>
</dbReference>
<reference evidence="2 3" key="1">
    <citation type="submission" date="2021-04" db="EMBL/GenBank/DDBJ databases">
        <authorList>
            <person name="Ivanova A."/>
        </authorList>
    </citation>
    <scope>NUCLEOTIDE SEQUENCE [LARGE SCALE GENOMIC DNA]</scope>
    <source>
        <strain evidence="2 3">G18</strain>
    </source>
</reference>
<keyword evidence="1" id="KW-0472">Membrane</keyword>
<proteinExistence type="predicted"/>
<evidence type="ECO:0008006" key="4">
    <source>
        <dbReference type="Google" id="ProtNLM"/>
    </source>
</evidence>
<keyword evidence="1" id="KW-1133">Transmembrane helix</keyword>